<evidence type="ECO:0000256" key="3">
    <source>
        <dbReference type="ARBA" id="ARBA00008915"/>
    </source>
</evidence>
<keyword evidence="7 17" id="KW-0812">Transmembrane</keyword>
<dbReference type="Pfam" id="PF10183">
    <property type="entry name" value="ESSS"/>
    <property type="match status" value="1"/>
</dbReference>
<comment type="subcellular location">
    <subcellularLocation>
        <location evidence="2">Mitochondrion inner membrane</location>
        <topology evidence="2">Single-pass membrane protein</topology>
    </subcellularLocation>
</comment>
<dbReference type="STRING" id="7574.A0A1S3I884"/>
<evidence type="ECO:0000256" key="11">
    <source>
        <dbReference type="ARBA" id="ARBA00022989"/>
    </source>
</evidence>
<evidence type="ECO:0000256" key="17">
    <source>
        <dbReference type="SAM" id="Phobius"/>
    </source>
</evidence>
<evidence type="ECO:0000256" key="1">
    <source>
        <dbReference type="ARBA" id="ARBA00003195"/>
    </source>
</evidence>
<name>A0A1S3I884_LINAN</name>
<sequence>MASLLRSSRRSAVLINFLRTQGPCHQSVCHIQTSKKKKDVGTAEGILEKVDPSPVNSFEKPKNAINFGFSLDSEKEASMDYQLTLFCIITVAVVGSAFLVLYLPDKKLKYWSQREAYLDLYKREKEGLPPIDKNYIPEDQMVLPSEEELKKVEIIV</sequence>
<keyword evidence="6" id="KW-0679">Respiratory chain</keyword>
<evidence type="ECO:0000256" key="9">
    <source>
        <dbReference type="ARBA" id="ARBA00022946"/>
    </source>
</evidence>
<keyword evidence="13 17" id="KW-0472">Membrane</keyword>
<keyword evidence="11 17" id="KW-1133">Transmembrane helix</keyword>
<evidence type="ECO:0000313" key="18">
    <source>
        <dbReference type="Proteomes" id="UP000085678"/>
    </source>
</evidence>
<keyword evidence="18" id="KW-1185">Reference proteome</keyword>
<evidence type="ECO:0000256" key="12">
    <source>
        <dbReference type="ARBA" id="ARBA00023128"/>
    </source>
</evidence>
<accession>A0A1S3I884</accession>
<keyword evidence="5" id="KW-0813">Transport</keyword>
<evidence type="ECO:0000256" key="16">
    <source>
        <dbReference type="ARBA" id="ARBA00046528"/>
    </source>
</evidence>
<proteinExistence type="inferred from homology"/>
<evidence type="ECO:0000256" key="13">
    <source>
        <dbReference type="ARBA" id="ARBA00023136"/>
    </source>
</evidence>
<evidence type="ECO:0000256" key="10">
    <source>
        <dbReference type="ARBA" id="ARBA00022982"/>
    </source>
</evidence>
<dbReference type="OMA" id="NWQSYGW"/>
<keyword evidence="8" id="KW-0999">Mitochondrion inner membrane</keyword>
<dbReference type="AlphaFoldDB" id="A0A1S3I884"/>
<evidence type="ECO:0000256" key="4">
    <source>
        <dbReference type="ARBA" id="ARBA00018632"/>
    </source>
</evidence>
<organism evidence="18 19">
    <name type="scientific">Lingula anatina</name>
    <name type="common">Brachiopod</name>
    <name type="synonym">Lingula unguis</name>
    <dbReference type="NCBI Taxonomy" id="7574"/>
    <lineage>
        <taxon>Eukaryota</taxon>
        <taxon>Metazoa</taxon>
        <taxon>Spiralia</taxon>
        <taxon>Lophotrochozoa</taxon>
        <taxon>Brachiopoda</taxon>
        <taxon>Linguliformea</taxon>
        <taxon>Lingulata</taxon>
        <taxon>Lingulida</taxon>
        <taxon>Linguloidea</taxon>
        <taxon>Lingulidae</taxon>
        <taxon>Lingula</taxon>
    </lineage>
</organism>
<dbReference type="OrthoDB" id="5917019at2759"/>
<dbReference type="KEGG" id="lak:106161881"/>
<dbReference type="GeneID" id="106161881"/>
<dbReference type="FunCoup" id="A0A1S3I884">
    <property type="interactions" value="461"/>
</dbReference>
<evidence type="ECO:0000256" key="8">
    <source>
        <dbReference type="ARBA" id="ARBA00022792"/>
    </source>
</evidence>
<evidence type="ECO:0000256" key="15">
    <source>
        <dbReference type="ARBA" id="ARBA00031387"/>
    </source>
</evidence>
<dbReference type="GO" id="GO:0005743">
    <property type="term" value="C:mitochondrial inner membrane"/>
    <property type="evidence" value="ECO:0007669"/>
    <property type="project" value="UniProtKB-SubCell"/>
</dbReference>
<dbReference type="InterPro" id="IPR019329">
    <property type="entry name" value="NADH_UbQ_OxRdtase_ESSS_su"/>
</dbReference>
<evidence type="ECO:0000256" key="2">
    <source>
        <dbReference type="ARBA" id="ARBA00004434"/>
    </source>
</evidence>
<dbReference type="Proteomes" id="UP000085678">
    <property type="component" value="Unplaced"/>
</dbReference>
<gene>
    <name evidence="19" type="primary">LOC106161881</name>
</gene>
<protein>
    <recommendedName>
        <fullName evidence="4">NADH dehydrogenase [ubiquinone] 1 beta subcomplex subunit 11, mitochondrial</fullName>
    </recommendedName>
    <alternativeName>
        <fullName evidence="15">Complex I-ESSS</fullName>
    </alternativeName>
    <alternativeName>
        <fullName evidence="14">NADH-ubiquinone oxidoreductase ESSS subunit</fullName>
    </alternativeName>
</protein>
<keyword evidence="9" id="KW-0809">Transit peptide</keyword>
<dbReference type="InParanoid" id="A0A1S3I884"/>
<keyword evidence="12" id="KW-0496">Mitochondrion</keyword>
<dbReference type="PANTHER" id="PTHR13327:SF0">
    <property type="entry name" value="NADH DEHYDROGENASE [UBIQUINONE] 1 BETA SUBCOMPLEX SUBUNIT 11, MITOCHONDRIAL"/>
    <property type="match status" value="1"/>
</dbReference>
<evidence type="ECO:0000313" key="19">
    <source>
        <dbReference type="RefSeq" id="XP_013394408.1"/>
    </source>
</evidence>
<dbReference type="RefSeq" id="XP_013394408.1">
    <property type="nucleotide sequence ID" value="XM_013538954.1"/>
</dbReference>
<comment type="subunit">
    <text evidence="16">Complex I is composed of 45 different subunits. Interacts with BCAP31.</text>
</comment>
<evidence type="ECO:0000256" key="14">
    <source>
        <dbReference type="ARBA" id="ARBA00030753"/>
    </source>
</evidence>
<evidence type="ECO:0000256" key="5">
    <source>
        <dbReference type="ARBA" id="ARBA00022448"/>
    </source>
</evidence>
<comment type="similarity">
    <text evidence="3">Belongs to the complex I NDUFB11 subunit family.</text>
</comment>
<evidence type="ECO:0000256" key="6">
    <source>
        <dbReference type="ARBA" id="ARBA00022660"/>
    </source>
</evidence>
<dbReference type="PANTHER" id="PTHR13327">
    <property type="entry name" value="NADH-UBIQUINONE OXIDOREDUCTASE ESSS SUBUNIT, MITOCHONDRIAL PRECURSOR"/>
    <property type="match status" value="1"/>
</dbReference>
<keyword evidence="10" id="KW-0249">Electron transport</keyword>
<evidence type="ECO:0000256" key="7">
    <source>
        <dbReference type="ARBA" id="ARBA00022692"/>
    </source>
</evidence>
<feature type="transmembrane region" description="Helical" evidence="17">
    <location>
        <begin position="81"/>
        <end position="104"/>
    </location>
</feature>
<comment type="function">
    <text evidence="1">Accessory subunit of the mitochondrial membrane respiratory chain NADH dehydrogenase (Complex I), that is believed not to be involved in catalysis. Complex I functions in the transfer of electrons from NADH to the respiratory chain. The immediate electron acceptor for the enzyme is believed to be ubiquinone.</text>
</comment>
<reference evidence="19" key="1">
    <citation type="submission" date="2025-08" db="UniProtKB">
        <authorList>
            <consortium name="RefSeq"/>
        </authorList>
    </citation>
    <scope>IDENTIFICATION</scope>
    <source>
        <tissue evidence="19">Gonads</tissue>
    </source>
</reference>